<evidence type="ECO:0000256" key="13">
    <source>
        <dbReference type="ARBA" id="ARBA00022840"/>
    </source>
</evidence>
<organism evidence="23 24">
    <name type="scientific">Hyalella azteca</name>
    <name type="common">Amphipod</name>
    <dbReference type="NCBI Taxonomy" id="294128"/>
    <lineage>
        <taxon>Eukaryota</taxon>
        <taxon>Metazoa</taxon>
        <taxon>Ecdysozoa</taxon>
        <taxon>Arthropoda</taxon>
        <taxon>Crustacea</taxon>
        <taxon>Multicrustacea</taxon>
        <taxon>Malacostraca</taxon>
        <taxon>Eumalacostraca</taxon>
        <taxon>Peracarida</taxon>
        <taxon>Amphipoda</taxon>
        <taxon>Senticaudata</taxon>
        <taxon>Talitrida</taxon>
        <taxon>Talitroidea</taxon>
        <taxon>Hyalellidae</taxon>
        <taxon>Hyalella</taxon>
    </lineage>
</organism>
<dbReference type="SUPFAM" id="SSF56112">
    <property type="entry name" value="Protein kinase-like (PK-like)"/>
    <property type="match status" value="1"/>
</dbReference>
<dbReference type="SMART" id="SM00090">
    <property type="entry name" value="RIO"/>
    <property type="match status" value="1"/>
</dbReference>
<comment type="catalytic activity">
    <reaction evidence="16">
        <text>L-seryl-[protein] + ATP = O-phospho-L-seryl-[protein] + ADP + H(+)</text>
        <dbReference type="Rhea" id="RHEA:17989"/>
        <dbReference type="Rhea" id="RHEA-COMP:9863"/>
        <dbReference type="Rhea" id="RHEA-COMP:11604"/>
        <dbReference type="ChEBI" id="CHEBI:15378"/>
        <dbReference type="ChEBI" id="CHEBI:29999"/>
        <dbReference type="ChEBI" id="CHEBI:30616"/>
        <dbReference type="ChEBI" id="CHEBI:83421"/>
        <dbReference type="ChEBI" id="CHEBI:456216"/>
        <dbReference type="EC" id="2.7.11.1"/>
    </reaction>
</comment>
<evidence type="ECO:0000256" key="20">
    <source>
        <dbReference type="ARBA" id="ARBA00076005"/>
    </source>
</evidence>
<dbReference type="FunFam" id="1.10.510.10:FF:000307">
    <property type="entry name" value="Serine/threonine-protein kinase RIO2"/>
    <property type="match status" value="1"/>
</dbReference>
<dbReference type="InterPro" id="IPR030484">
    <property type="entry name" value="Rio2"/>
</dbReference>
<keyword evidence="6" id="KW-0690">Ribosome biogenesis</keyword>
<evidence type="ECO:0000256" key="9">
    <source>
        <dbReference type="ARBA" id="ARBA00022679"/>
    </source>
</evidence>
<dbReference type="GO" id="GO:0030688">
    <property type="term" value="C:preribosome, small subunit precursor"/>
    <property type="evidence" value="ECO:0007669"/>
    <property type="project" value="TreeGrafter"/>
</dbReference>
<evidence type="ECO:0000256" key="3">
    <source>
        <dbReference type="ARBA" id="ARBA00009196"/>
    </source>
</evidence>
<accession>A0A8B7NUV6</accession>
<evidence type="ECO:0000256" key="6">
    <source>
        <dbReference type="ARBA" id="ARBA00022517"/>
    </source>
</evidence>
<keyword evidence="8" id="KW-0597">Phosphoprotein</keyword>
<dbReference type="CTD" id="55781"/>
<dbReference type="Gene3D" id="3.30.200.20">
    <property type="entry name" value="Phosphorylase Kinase, domain 1"/>
    <property type="match status" value="1"/>
</dbReference>
<dbReference type="GO" id="GO:0005634">
    <property type="term" value="C:nucleus"/>
    <property type="evidence" value="ECO:0007669"/>
    <property type="project" value="TreeGrafter"/>
</dbReference>
<evidence type="ECO:0000256" key="15">
    <source>
        <dbReference type="ARBA" id="ARBA00047899"/>
    </source>
</evidence>
<feature type="compositionally biased region" description="Acidic residues" evidence="21">
    <location>
        <begin position="349"/>
        <end position="394"/>
    </location>
</feature>
<comment type="catalytic activity">
    <reaction evidence="15">
        <text>L-threonyl-[protein] + ATP = O-phospho-L-threonyl-[protein] + ADP + H(+)</text>
        <dbReference type="Rhea" id="RHEA:46608"/>
        <dbReference type="Rhea" id="RHEA-COMP:11060"/>
        <dbReference type="Rhea" id="RHEA-COMP:11605"/>
        <dbReference type="ChEBI" id="CHEBI:15378"/>
        <dbReference type="ChEBI" id="CHEBI:30013"/>
        <dbReference type="ChEBI" id="CHEBI:30616"/>
        <dbReference type="ChEBI" id="CHEBI:61977"/>
        <dbReference type="ChEBI" id="CHEBI:456216"/>
        <dbReference type="EC" id="2.7.11.1"/>
    </reaction>
</comment>
<dbReference type="GO" id="GO:0005524">
    <property type="term" value="F:ATP binding"/>
    <property type="evidence" value="ECO:0007669"/>
    <property type="project" value="UniProtKB-KW"/>
</dbReference>
<dbReference type="FunFam" id="3.30.200.20:FF:000052">
    <property type="entry name" value="Serine/threonine-protein kinase RIO2"/>
    <property type="match status" value="1"/>
</dbReference>
<dbReference type="Pfam" id="PF01163">
    <property type="entry name" value="RIO1"/>
    <property type="match status" value="1"/>
</dbReference>
<dbReference type="InterPro" id="IPR036388">
    <property type="entry name" value="WH-like_DNA-bd_sf"/>
</dbReference>
<evidence type="ECO:0000256" key="11">
    <source>
        <dbReference type="ARBA" id="ARBA00022741"/>
    </source>
</evidence>
<evidence type="ECO:0000256" key="1">
    <source>
        <dbReference type="ARBA" id="ARBA00001946"/>
    </source>
</evidence>
<dbReference type="Proteomes" id="UP000694843">
    <property type="component" value="Unplaced"/>
</dbReference>
<protein>
    <recommendedName>
        <fullName evidence="18">Serine/threonine-protein kinase RIO2</fullName>
        <ecNumber evidence="4">2.7.11.1</ecNumber>
    </recommendedName>
    <alternativeName>
        <fullName evidence="20">RIO kinase 2</fullName>
    </alternativeName>
    <alternativeName>
        <fullName evidence="19">Serine/threonine-protein kinase rio2</fullName>
    </alternativeName>
</protein>
<sequence length="639" mass="72677">MGTPAVVPPHVSHVVLSYRCNCAFIMGKLDVSLLQYITKEDFRVLLAIEMGMKNHELVPGPLVAQIANLKAGGVFKLLRKELCMHRLATYERGKHYDGYRLTNRGYDYLALKSLAERDVVVGVGSQIGVGKESDIFVVKGQNDKMLCMKLHRLGRTSFRKLKEKRDYHKGRQMSWIYLSRLSATKEFAYMKALHERGFPVPEPIDVNRHCVIMELVNGYQLHQVHDVANAAQLYSDLMELIVQLANNGVIHSDFNEFNIMVSDEDKPIIIDFPQMVSTSHENAKMYFDRDVQCIITFFKKRFGYESELFPDFDKDVQKVFELDKKVAASGFKREINEFDEMLISRENAEEVEEESDDNDDDNDDDDDEEEEEEEKDTDGDTSNDCEASDEDDEPEGKLKQKSSGLRSAYSEANEENLKAADSTFTATMEMYFKSMKNVKVASSDTNSLNCCLGGICNTECLAKRELMNGSLATVSENQVLASPENQTLKSLNDLTVTDKDFDTRSTTSRGSRRSTKSRNTGQKLDPETRQAMMEKLVKAREQRKKAEENGEVVPNLMEVMESTRQDDDRLTCISFSTRASTVDPVVLKLRAQREYEKKEQKQISKKNLRVKGEANAYTRAKKENVNNIKQSMACADVWG</sequence>
<evidence type="ECO:0000313" key="23">
    <source>
        <dbReference type="Proteomes" id="UP000694843"/>
    </source>
</evidence>
<dbReference type="KEGG" id="hazt:108674103"/>
<dbReference type="AlphaFoldDB" id="A0A8B7NUV6"/>
<comment type="subunit">
    <text evidence="17">Associated with late 40S pre-ribosomal particles. Interacts with PLK1 (via its N-terminus).</text>
</comment>
<dbReference type="InterPro" id="IPR011009">
    <property type="entry name" value="Kinase-like_dom_sf"/>
</dbReference>
<evidence type="ECO:0000256" key="18">
    <source>
        <dbReference type="ARBA" id="ARBA00068353"/>
    </source>
</evidence>
<evidence type="ECO:0000256" key="10">
    <source>
        <dbReference type="ARBA" id="ARBA00022723"/>
    </source>
</evidence>
<evidence type="ECO:0000313" key="24">
    <source>
        <dbReference type="RefSeq" id="XP_018017495.1"/>
    </source>
</evidence>
<dbReference type="InterPro" id="IPR018934">
    <property type="entry name" value="RIO_dom"/>
</dbReference>
<comment type="similarity">
    <text evidence="3">Belongs to the protein kinase superfamily. RIO-type Ser/Thr kinase family.</text>
</comment>
<keyword evidence="9" id="KW-0808">Transferase</keyword>
<dbReference type="Gene3D" id="1.10.10.10">
    <property type="entry name" value="Winged helix-like DNA-binding domain superfamily/Winged helix DNA-binding domain"/>
    <property type="match status" value="1"/>
</dbReference>
<evidence type="ECO:0000256" key="8">
    <source>
        <dbReference type="ARBA" id="ARBA00022553"/>
    </source>
</evidence>
<dbReference type="PANTHER" id="PTHR45852">
    <property type="entry name" value="SER/THR-PROTEIN KINASE RIO2"/>
    <property type="match status" value="1"/>
</dbReference>
<evidence type="ECO:0000256" key="5">
    <source>
        <dbReference type="ARBA" id="ARBA00022490"/>
    </source>
</evidence>
<evidence type="ECO:0000256" key="4">
    <source>
        <dbReference type="ARBA" id="ARBA00012513"/>
    </source>
</evidence>
<keyword evidence="23" id="KW-1185">Reference proteome</keyword>
<dbReference type="GO" id="GO:0005829">
    <property type="term" value="C:cytosol"/>
    <property type="evidence" value="ECO:0007669"/>
    <property type="project" value="TreeGrafter"/>
</dbReference>
<dbReference type="Pfam" id="PF09202">
    <property type="entry name" value="Rio2_N"/>
    <property type="match status" value="1"/>
</dbReference>
<keyword evidence="12 24" id="KW-0418">Kinase</keyword>
<evidence type="ECO:0000259" key="22">
    <source>
        <dbReference type="SMART" id="SM00090"/>
    </source>
</evidence>
<keyword evidence="11" id="KW-0547">Nucleotide-binding</keyword>
<dbReference type="FunFam" id="1.10.10.10:FF:000053">
    <property type="entry name" value="Serine/threonine-protein kinase RIO2"/>
    <property type="match status" value="1"/>
</dbReference>
<dbReference type="RefSeq" id="XP_018017495.1">
    <property type="nucleotide sequence ID" value="XM_018162006.2"/>
</dbReference>
<dbReference type="OrthoDB" id="10258631at2759"/>
<evidence type="ECO:0000256" key="7">
    <source>
        <dbReference type="ARBA" id="ARBA00022527"/>
    </source>
</evidence>
<dbReference type="GO" id="GO:0046872">
    <property type="term" value="F:metal ion binding"/>
    <property type="evidence" value="ECO:0007669"/>
    <property type="project" value="UniProtKB-KW"/>
</dbReference>
<gene>
    <name evidence="24" type="primary">LOC108674103</name>
</gene>
<keyword evidence="7" id="KW-0723">Serine/threonine-protein kinase</keyword>
<evidence type="ECO:0000256" key="12">
    <source>
        <dbReference type="ARBA" id="ARBA00022777"/>
    </source>
</evidence>
<dbReference type="SUPFAM" id="SSF46785">
    <property type="entry name" value="Winged helix' DNA-binding domain"/>
    <property type="match status" value="1"/>
</dbReference>
<proteinExistence type="inferred from homology"/>
<comment type="cofactor">
    <cofactor evidence="1">
        <name>Mg(2+)</name>
        <dbReference type="ChEBI" id="CHEBI:18420"/>
    </cofactor>
</comment>
<feature type="domain" description="RIO kinase" evidence="22">
    <location>
        <begin position="92"/>
        <end position="321"/>
    </location>
</feature>
<evidence type="ECO:0000256" key="21">
    <source>
        <dbReference type="SAM" id="MobiDB-lite"/>
    </source>
</evidence>
<evidence type="ECO:0000256" key="2">
    <source>
        <dbReference type="ARBA" id="ARBA00004496"/>
    </source>
</evidence>
<dbReference type="EC" id="2.7.11.1" evidence="4"/>
<dbReference type="InterPro" id="IPR000687">
    <property type="entry name" value="RIO_kinase"/>
</dbReference>
<dbReference type="InterPro" id="IPR015285">
    <property type="entry name" value="RIO2_wHTH_N"/>
</dbReference>
<keyword evidence="10" id="KW-0479">Metal-binding</keyword>
<dbReference type="GeneID" id="108674103"/>
<keyword evidence="5" id="KW-0963">Cytoplasm</keyword>
<evidence type="ECO:0000256" key="14">
    <source>
        <dbReference type="ARBA" id="ARBA00022842"/>
    </source>
</evidence>
<evidence type="ECO:0000256" key="19">
    <source>
        <dbReference type="ARBA" id="ARBA00068837"/>
    </source>
</evidence>
<dbReference type="InterPro" id="IPR036390">
    <property type="entry name" value="WH_DNA-bd_sf"/>
</dbReference>
<comment type="subcellular location">
    <subcellularLocation>
        <location evidence="2">Cytoplasm</location>
    </subcellularLocation>
</comment>
<evidence type="ECO:0000256" key="16">
    <source>
        <dbReference type="ARBA" id="ARBA00048679"/>
    </source>
</evidence>
<name>A0A8B7NUV6_HYAAZ</name>
<feature type="region of interest" description="Disordered" evidence="21">
    <location>
        <begin position="499"/>
        <end position="528"/>
    </location>
</feature>
<dbReference type="GO" id="GO:0004674">
    <property type="term" value="F:protein serine/threonine kinase activity"/>
    <property type="evidence" value="ECO:0007669"/>
    <property type="project" value="UniProtKB-KW"/>
</dbReference>
<dbReference type="PANTHER" id="PTHR45852:SF1">
    <property type="entry name" value="SERINE_THREONINE-PROTEIN KINASE RIO2"/>
    <property type="match status" value="1"/>
</dbReference>
<feature type="region of interest" description="Disordered" evidence="21">
    <location>
        <begin position="342"/>
        <end position="416"/>
    </location>
</feature>
<evidence type="ECO:0000256" key="17">
    <source>
        <dbReference type="ARBA" id="ARBA00064676"/>
    </source>
</evidence>
<keyword evidence="14" id="KW-0460">Magnesium</keyword>
<dbReference type="CDD" id="cd05144">
    <property type="entry name" value="RIO2_C"/>
    <property type="match status" value="1"/>
</dbReference>
<dbReference type="GO" id="GO:0030490">
    <property type="term" value="P:maturation of SSU-rRNA"/>
    <property type="evidence" value="ECO:0007669"/>
    <property type="project" value="TreeGrafter"/>
</dbReference>
<dbReference type="Gene3D" id="1.10.510.10">
    <property type="entry name" value="Transferase(Phosphotransferase) domain 1"/>
    <property type="match status" value="1"/>
</dbReference>
<keyword evidence="13" id="KW-0067">ATP-binding</keyword>
<reference evidence="24" key="1">
    <citation type="submission" date="2025-08" db="UniProtKB">
        <authorList>
            <consortium name="RefSeq"/>
        </authorList>
    </citation>
    <scope>IDENTIFICATION</scope>
</reference>